<dbReference type="SUPFAM" id="SSF55271">
    <property type="entry name" value="DNA repair protein MutS, domain I"/>
    <property type="match status" value="1"/>
</dbReference>
<keyword evidence="7 9" id="KW-0234">DNA repair</keyword>
<dbReference type="Pfam" id="PF05188">
    <property type="entry name" value="MutS_II"/>
    <property type="match status" value="1"/>
</dbReference>
<evidence type="ECO:0000256" key="3">
    <source>
        <dbReference type="ARBA" id="ARBA00022741"/>
    </source>
</evidence>
<dbReference type="NCBIfam" id="TIGR01070">
    <property type="entry name" value="mutS1"/>
    <property type="match status" value="1"/>
</dbReference>
<dbReference type="InterPro" id="IPR017261">
    <property type="entry name" value="DNA_mismatch_repair_MutS/MSH"/>
</dbReference>
<dbReference type="InterPro" id="IPR036187">
    <property type="entry name" value="DNA_mismatch_repair_MutS_sf"/>
</dbReference>
<dbReference type="InterPro" id="IPR007861">
    <property type="entry name" value="DNA_mismatch_repair_MutS_clamp"/>
</dbReference>
<accession>A0ABV8A4I3</accession>
<evidence type="ECO:0000313" key="14">
    <source>
        <dbReference type="Proteomes" id="UP001595617"/>
    </source>
</evidence>
<reference evidence="14" key="1">
    <citation type="journal article" date="2019" name="Int. J. Syst. Evol. Microbiol.">
        <title>The Global Catalogue of Microorganisms (GCM) 10K type strain sequencing project: providing services to taxonomists for standard genome sequencing and annotation.</title>
        <authorList>
            <consortium name="The Broad Institute Genomics Platform"/>
            <consortium name="The Broad Institute Genome Sequencing Center for Infectious Disease"/>
            <person name="Wu L."/>
            <person name="Ma J."/>
        </authorList>
    </citation>
    <scope>NUCLEOTIDE SEQUENCE [LARGE SCALE GENOMIC DNA]</scope>
    <source>
        <strain evidence="14">IBRC 10765</strain>
    </source>
</reference>
<dbReference type="PIRSF" id="PIRSF037677">
    <property type="entry name" value="DNA_mis_repair_Msh6"/>
    <property type="match status" value="1"/>
</dbReference>
<evidence type="ECO:0000256" key="5">
    <source>
        <dbReference type="ARBA" id="ARBA00022840"/>
    </source>
</evidence>
<dbReference type="SMART" id="SM00534">
    <property type="entry name" value="MUTSac"/>
    <property type="match status" value="1"/>
</dbReference>
<dbReference type="HAMAP" id="MF_00096">
    <property type="entry name" value="MutS"/>
    <property type="match status" value="1"/>
</dbReference>
<feature type="binding site" evidence="9">
    <location>
        <begin position="619"/>
        <end position="626"/>
    </location>
    <ligand>
        <name>ATP</name>
        <dbReference type="ChEBI" id="CHEBI:30616"/>
    </ligand>
</feature>
<dbReference type="CDD" id="cd03284">
    <property type="entry name" value="ABC_MutS1"/>
    <property type="match status" value="1"/>
</dbReference>
<keyword evidence="11" id="KW-0175">Coiled coil</keyword>
<dbReference type="Proteomes" id="UP001595617">
    <property type="component" value="Unassembled WGS sequence"/>
</dbReference>
<dbReference type="InterPro" id="IPR007860">
    <property type="entry name" value="DNA_mmatch_repair_MutS_con_dom"/>
</dbReference>
<evidence type="ECO:0000256" key="8">
    <source>
        <dbReference type="ARBA" id="ARBA00024647"/>
    </source>
</evidence>
<evidence type="ECO:0000256" key="4">
    <source>
        <dbReference type="ARBA" id="ARBA00022763"/>
    </source>
</evidence>
<dbReference type="InterPro" id="IPR000432">
    <property type="entry name" value="DNA_mismatch_repair_MutS_C"/>
</dbReference>
<dbReference type="PANTHER" id="PTHR11361">
    <property type="entry name" value="DNA MISMATCH REPAIR PROTEIN MUTS FAMILY MEMBER"/>
    <property type="match status" value="1"/>
</dbReference>
<dbReference type="Gene3D" id="3.30.420.110">
    <property type="entry name" value="MutS, connector domain"/>
    <property type="match status" value="1"/>
</dbReference>
<keyword evidence="5 9" id="KW-0067">ATP-binding</keyword>
<gene>
    <name evidence="9 13" type="primary">mutS</name>
    <name evidence="13" type="ORF">ACFOOG_15655</name>
</gene>
<dbReference type="Pfam" id="PF05192">
    <property type="entry name" value="MutS_III"/>
    <property type="match status" value="1"/>
</dbReference>
<dbReference type="SMART" id="SM00533">
    <property type="entry name" value="MUTSd"/>
    <property type="match status" value="1"/>
</dbReference>
<evidence type="ECO:0000256" key="2">
    <source>
        <dbReference type="ARBA" id="ARBA00021982"/>
    </source>
</evidence>
<keyword evidence="14" id="KW-1185">Reference proteome</keyword>
<dbReference type="Gene3D" id="3.40.1170.10">
    <property type="entry name" value="DNA repair protein MutS, domain I"/>
    <property type="match status" value="1"/>
</dbReference>
<dbReference type="Pfam" id="PF01624">
    <property type="entry name" value="MutS_I"/>
    <property type="match status" value="1"/>
</dbReference>
<comment type="caution">
    <text evidence="13">The sequence shown here is derived from an EMBL/GenBank/DDBJ whole genome shotgun (WGS) entry which is preliminary data.</text>
</comment>
<dbReference type="InterPro" id="IPR016151">
    <property type="entry name" value="DNA_mismatch_repair_MutS_N"/>
</dbReference>
<evidence type="ECO:0000256" key="6">
    <source>
        <dbReference type="ARBA" id="ARBA00023125"/>
    </source>
</evidence>
<evidence type="ECO:0000256" key="10">
    <source>
        <dbReference type="RuleBase" id="RU003756"/>
    </source>
</evidence>
<proteinExistence type="inferred from homology"/>
<dbReference type="Gene3D" id="6.10.140.430">
    <property type="match status" value="1"/>
</dbReference>
<dbReference type="SUPFAM" id="SSF52540">
    <property type="entry name" value="P-loop containing nucleoside triphosphate hydrolases"/>
    <property type="match status" value="1"/>
</dbReference>
<dbReference type="PROSITE" id="PS00486">
    <property type="entry name" value="DNA_MISMATCH_REPAIR_2"/>
    <property type="match status" value="1"/>
</dbReference>
<evidence type="ECO:0000256" key="1">
    <source>
        <dbReference type="ARBA" id="ARBA00006271"/>
    </source>
</evidence>
<dbReference type="EMBL" id="JBHRYR010000011">
    <property type="protein sequence ID" value="MFC3854272.1"/>
    <property type="molecule type" value="Genomic_DNA"/>
</dbReference>
<dbReference type="SUPFAM" id="SSF48334">
    <property type="entry name" value="DNA repair protein MutS, domain III"/>
    <property type="match status" value="1"/>
</dbReference>
<evidence type="ECO:0000256" key="11">
    <source>
        <dbReference type="SAM" id="Coils"/>
    </source>
</evidence>
<dbReference type="SUPFAM" id="SSF53150">
    <property type="entry name" value="DNA repair protein MutS, domain II"/>
    <property type="match status" value="1"/>
</dbReference>
<keyword evidence="3 9" id="KW-0547">Nucleotide-binding</keyword>
<evidence type="ECO:0000259" key="12">
    <source>
        <dbReference type="PROSITE" id="PS00486"/>
    </source>
</evidence>
<evidence type="ECO:0000256" key="9">
    <source>
        <dbReference type="HAMAP-Rule" id="MF_00096"/>
    </source>
</evidence>
<evidence type="ECO:0000313" key="13">
    <source>
        <dbReference type="EMBL" id="MFC3854272.1"/>
    </source>
</evidence>
<keyword evidence="6 9" id="KW-0238">DNA-binding</keyword>
<organism evidence="13 14">
    <name type="scientific">Saccharospirillum mangrovi</name>
    <dbReference type="NCBI Taxonomy" id="2161747"/>
    <lineage>
        <taxon>Bacteria</taxon>
        <taxon>Pseudomonadati</taxon>
        <taxon>Pseudomonadota</taxon>
        <taxon>Gammaproteobacteria</taxon>
        <taxon>Oceanospirillales</taxon>
        <taxon>Saccharospirillaceae</taxon>
        <taxon>Saccharospirillum</taxon>
    </lineage>
</organism>
<dbReference type="NCBIfam" id="NF003810">
    <property type="entry name" value="PRK05399.1"/>
    <property type="match status" value="1"/>
</dbReference>
<feature type="coiled-coil region" evidence="11">
    <location>
        <begin position="523"/>
        <end position="557"/>
    </location>
</feature>
<keyword evidence="4 9" id="KW-0227">DNA damage</keyword>
<dbReference type="InterPro" id="IPR005748">
    <property type="entry name" value="DNA_mismatch_repair_MutS"/>
</dbReference>
<name>A0ABV8A4I3_9GAMM</name>
<sequence>MASNEHTPMMQQYLGIKAQHPHDLLFYRMGDFYELFYDDARHAAQMLDITLTARGQSGGKPIPMAGIPYHAAENYIAKIVRLGRTVAICEQMSEPGLTKGPVQREVVRVITPGTLTDEAFLAEGLDNLLVAAWYNTRHRPSTDNPVGIAYLDISTSRFGVIEVDSLGGALAELQRLRPAELLLDEEADWGDELNQYVGRRTLPPWHFEHQTCRTLLQEHFKVKNLQGFGIDHMSAAINCAGALLEYARNTQRSDLQHLQHISADIPNDAIVLDAASRRNLELDINLQGGEDFTLNWVLNQTRTTMGKRLLRRWLNRPLRDLSTLVARLDFNDALRQSLKTDELGQLLSPIGDLERILGRVALRSARPRDLTRLNDSLQQIPDVKRLLTSLDNELSTSLYTALHDFEALTQELSRALEDNPPMVLRDGGVIRDGYDADLDELRQLSQGAGDLLTRVETREREATGLSTLKVGYNRVHGFYIEVSKAQSEGVPAHYIRRQTLKNAERYIIDELKEYEDRVLSSKSRALAREKQLYEALLDQLNEHLHSLQSTAKALAEIDVLCCFTTQAEQLQWTRPVLTPNAELIIESGRHPVVEALLDQPFVPNDVSLNKQCPMYIVTGPNMGGKSTYMRQNALIAILAHIGSFVPAKKAIVGDFDRIFTRMGSSDDIAGGRSTFMVEMTETANILNNATERSLVLMDEVGRGTSTFDGLSIAWSAAEHLAEHNRSLCLFATHYFELTVLAEHYQGVGNLHLKAAEHDEHIIFMHQVLDGPASQSYGIQVARLAGVPPSVLASARQKLHELEDSAVKKPTRGLQGAVLEPAQPDLFSIQEHPAMVSLRQLEPDNMTPRQALEWLYDWHKK</sequence>
<dbReference type="InterPro" id="IPR045076">
    <property type="entry name" value="MutS"/>
</dbReference>
<dbReference type="Pfam" id="PF05190">
    <property type="entry name" value="MutS_IV"/>
    <property type="match status" value="1"/>
</dbReference>
<comment type="function">
    <text evidence="8 9">This protein is involved in the repair of mismatches in DNA. It is possible that it carries out the mismatch recognition step. This protein has a weak ATPase activity.</text>
</comment>
<dbReference type="PANTHER" id="PTHR11361:SF34">
    <property type="entry name" value="DNA MISMATCH REPAIR PROTEIN MSH1, MITOCHONDRIAL"/>
    <property type="match status" value="1"/>
</dbReference>
<dbReference type="InterPro" id="IPR036678">
    <property type="entry name" value="MutS_con_dom_sf"/>
</dbReference>
<dbReference type="Pfam" id="PF00488">
    <property type="entry name" value="MutS_V"/>
    <property type="match status" value="1"/>
</dbReference>
<dbReference type="InterPro" id="IPR007696">
    <property type="entry name" value="DNA_mismatch_repair_MutS_core"/>
</dbReference>
<dbReference type="Gene3D" id="1.10.1420.10">
    <property type="match status" value="2"/>
</dbReference>
<dbReference type="InterPro" id="IPR007695">
    <property type="entry name" value="DNA_mismatch_repair_MutS-lik_N"/>
</dbReference>
<feature type="domain" description="DNA mismatch repair proteins mutS family" evidence="12">
    <location>
        <begin position="693"/>
        <end position="709"/>
    </location>
</feature>
<evidence type="ECO:0000256" key="7">
    <source>
        <dbReference type="ARBA" id="ARBA00023204"/>
    </source>
</evidence>
<dbReference type="Gene3D" id="3.40.50.300">
    <property type="entry name" value="P-loop containing nucleotide triphosphate hydrolases"/>
    <property type="match status" value="1"/>
</dbReference>
<dbReference type="InterPro" id="IPR027417">
    <property type="entry name" value="P-loop_NTPase"/>
</dbReference>
<dbReference type="RefSeq" id="WP_380698393.1">
    <property type="nucleotide sequence ID" value="NZ_JBHRYR010000011.1"/>
</dbReference>
<comment type="similarity">
    <text evidence="1 9 10">Belongs to the DNA mismatch repair MutS family.</text>
</comment>
<protein>
    <recommendedName>
        <fullName evidence="2 9">DNA mismatch repair protein MutS</fullName>
    </recommendedName>
</protein>